<proteinExistence type="inferred from homology"/>
<keyword evidence="5 9" id="KW-0812">Transmembrane</keyword>
<evidence type="ECO:0000256" key="7">
    <source>
        <dbReference type="ARBA" id="ARBA00023136"/>
    </source>
</evidence>
<evidence type="ECO:0000256" key="3">
    <source>
        <dbReference type="ARBA" id="ARBA00022448"/>
    </source>
</evidence>
<evidence type="ECO:0000256" key="1">
    <source>
        <dbReference type="ARBA" id="ARBA00004651"/>
    </source>
</evidence>
<keyword evidence="4" id="KW-1003">Cell membrane</keyword>
<keyword evidence="3" id="KW-0813">Transport</keyword>
<evidence type="ECO:0000313" key="11">
    <source>
        <dbReference type="EMBL" id="OIQ92095.1"/>
    </source>
</evidence>
<comment type="caution">
    <text evidence="11">The sequence shown here is derived from an EMBL/GenBank/DDBJ whole genome shotgun (WGS) entry which is preliminary data.</text>
</comment>
<evidence type="ECO:0000256" key="8">
    <source>
        <dbReference type="SAM" id="MobiDB-lite"/>
    </source>
</evidence>
<dbReference type="PANTHER" id="PTHR30294">
    <property type="entry name" value="MEMBRANE COMPONENT OF ABC TRANSPORTER YHHJ-RELATED"/>
    <property type="match status" value="1"/>
</dbReference>
<dbReference type="InterPro" id="IPR051449">
    <property type="entry name" value="ABC-2_transporter_component"/>
</dbReference>
<gene>
    <name evidence="11" type="ORF">GALL_260140</name>
</gene>
<organism evidence="11">
    <name type="scientific">mine drainage metagenome</name>
    <dbReference type="NCBI Taxonomy" id="410659"/>
    <lineage>
        <taxon>unclassified sequences</taxon>
        <taxon>metagenomes</taxon>
        <taxon>ecological metagenomes</taxon>
    </lineage>
</organism>
<dbReference type="InterPro" id="IPR013525">
    <property type="entry name" value="ABC2_TM"/>
</dbReference>
<dbReference type="GO" id="GO:0140359">
    <property type="term" value="F:ABC-type transporter activity"/>
    <property type="evidence" value="ECO:0007669"/>
    <property type="project" value="InterPro"/>
</dbReference>
<keyword evidence="6 9" id="KW-1133">Transmembrane helix</keyword>
<keyword evidence="7 9" id="KW-0472">Membrane</keyword>
<feature type="transmembrane region" description="Helical" evidence="9">
    <location>
        <begin position="317"/>
        <end position="341"/>
    </location>
</feature>
<feature type="transmembrane region" description="Helical" evidence="9">
    <location>
        <begin position="441"/>
        <end position="461"/>
    </location>
</feature>
<accession>A0A1J5RJD2</accession>
<evidence type="ECO:0000256" key="6">
    <source>
        <dbReference type="ARBA" id="ARBA00022989"/>
    </source>
</evidence>
<evidence type="ECO:0000256" key="5">
    <source>
        <dbReference type="ARBA" id="ARBA00022692"/>
    </source>
</evidence>
<feature type="transmembrane region" description="Helical" evidence="9">
    <location>
        <begin position="276"/>
        <end position="297"/>
    </location>
</feature>
<evidence type="ECO:0000256" key="9">
    <source>
        <dbReference type="SAM" id="Phobius"/>
    </source>
</evidence>
<feature type="domain" description="ABC transmembrane type-2" evidence="10">
    <location>
        <begin position="240"/>
        <end position="466"/>
    </location>
</feature>
<evidence type="ECO:0000256" key="2">
    <source>
        <dbReference type="ARBA" id="ARBA00007783"/>
    </source>
</evidence>
<feature type="transmembrane region" description="Helical" evidence="9">
    <location>
        <begin position="353"/>
        <end position="377"/>
    </location>
</feature>
<dbReference type="GO" id="GO:0005886">
    <property type="term" value="C:plasma membrane"/>
    <property type="evidence" value="ECO:0007669"/>
    <property type="project" value="UniProtKB-SubCell"/>
</dbReference>
<dbReference type="EMBL" id="MLJW01000241">
    <property type="protein sequence ID" value="OIQ92095.1"/>
    <property type="molecule type" value="Genomic_DNA"/>
</dbReference>
<dbReference type="AlphaFoldDB" id="A0A1J5RJD2"/>
<name>A0A1J5RJD2_9ZZZZ</name>
<feature type="transmembrane region" description="Helical" evidence="9">
    <location>
        <begin position="383"/>
        <end position="403"/>
    </location>
</feature>
<feature type="transmembrane region" description="Helical" evidence="9">
    <location>
        <begin position="20"/>
        <end position="40"/>
    </location>
</feature>
<comment type="similarity">
    <text evidence="2">Belongs to the ABC-2 integral membrane protein family.</text>
</comment>
<evidence type="ECO:0000256" key="4">
    <source>
        <dbReference type="ARBA" id="ARBA00022475"/>
    </source>
</evidence>
<feature type="compositionally biased region" description="Low complexity" evidence="8">
    <location>
        <begin position="227"/>
        <end position="241"/>
    </location>
</feature>
<reference evidence="11" key="1">
    <citation type="submission" date="2016-10" db="EMBL/GenBank/DDBJ databases">
        <title>Sequence of Gallionella enrichment culture.</title>
        <authorList>
            <person name="Poehlein A."/>
            <person name="Muehling M."/>
            <person name="Daniel R."/>
        </authorList>
    </citation>
    <scope>NUCLEOTIDE SEQUENCE</scope>
</reference>
<feature type="region of interest" description="Disordered" evidence="8">
    <location>
        <begin position="217"/>
        <end position="244"/>
    </location>
</feature>
<protein>
    <submittedName>
        <fullName evidence="11">ABC-2 family transporter protein</fullName>
    </submittedName>
</protein>
<evidence type="ECO:0000259" key="10">
    <source>
        <dbReference type="PROSITE" id="PS51012"/>
    </source>
</evidence>
<dbReference type="PROSITE" id="PS51012">
    <property type="entry name" value="ABC_TM2"/>
    <property type="match status" value="1"/>
</dbReference>
<dbReference type="Pfam" id="PF12698">
    <property type="entry name" value="ABC2_membrane_3"/>
    <property type="match status" value="1"/>
</dbReference>
<dbReference type="InterPro" id="IPR047817">
    <property type="entry name" value="ABC2_TM_bact-type"/>
</dbReference>
<dbReference type="PANTHER" id="PTHR30294:SF38">
    <property type="entry name" value="TRANSPORT PERMEASE PROTEIN"/>
    <property type="match status" value="1"/>
</dbReference>
<comment type="subcellular location">
    <subcellularLocation>
        <location evidence="1">Cell membrane</location>
        <topology evidence="1">Multi-pass membrane protein</topology>
    </subcellularLocation>
</comment>
<sequence>MRNLLVLFRKDFLNFWRDRAAVIITFLVPIVLIYIFGYVFGLNKSGDSGPAGIDLAVVNLSSDPAAQVLVKALDAEKTFHVITTTKGADGRPRPLTEADARSAIRNNGYRFALVIPKDLIPDQGIGIHLKFLSNPRNEIEAQTVNGVLQKTIFTNVPSLLGRSLQESARRYVGAARLDTFNRSLATAIADTFGGDRTQILRNIESGGFGFPAEPKPAADTGLRRIDTPTPAATSAGTPKAAQDSTDRVRDVFDHIIRIDSEQVVGRQVKNPMASRLVGGYAIMFLLFAASGSSTSLFEEKKAGVFLRLLSGPVTRGQILGAKFLFGVVLGLIQLTVLFLAGQVLYNLDLWSHLAPLLVVSLFASAACSSFGMAIAAVSPTQGAAQGLTTFLVLTMSAIGGAWFPVSFMPAFIQKLSHLTVVYWSVEGFTDVLWAGRSLVGVMPSLGALALMAALILSFALWRFNRGRLFD</sequence>